<feature type="region of interest" description="Disordered" evidence="1">
    <location>
        <begin position="105"/>
        <end position="132"/>
    </location>
</feature>
<evidence type="ECO:0000259" key="2">
    <source>
        <dbReference type="PROSITE" id="PS50181"/>
    </source>
</evidence>
<dbReference type="InterPro" id="IPR001810">
    <property type="entry name" value="F-box_dom"/>
</dbReference>
<keyword evidence="4" id="KW-1185">Reference proteome</keyword>
<feature type="domain" description="F-box" evidence="2">
    <location>
        <begin position="158"/>
        <end position="194"/>
    </location>
</feature>
<dbReference type="SUPFAM" id="SSF81383">
    <property type="entry name" value="F-box domain"/>
    <property type="match status" value="1"/>
</dbReference>
<name>A0A150GA67_GONPE</name>
<evidence type="ECO:0000256" key="1">
    <source>
        <dbReference type="SAM" id="MobiDB-lite"/>
    </source>
</evidence>
<dbReference type="OrthoDB" id="2095648at2759"/>
<dbReference type="Pfam" id="PF12937">
    <property type="entry name" value="F-box-like"/>
    <property type="match status" value="1"/>
</dbReference>
<feature type="compositionally biased region" description="Low complexity" evidence="1">
    <location>
        <begin position="33"/>
        <end position="52"/>
    </location>
</feature>
<evidence type="ECO:0000313" key="3">
    <source>
        <dbReference type="EMBL" id="KXZ46732.1"/>
    </source>
</evidence>
<dbReference type="Proteomes" id="UP000075714">
    <property type="component" value="Unassembled WGS sequence"/>
</dbReference>
<dbReference type="PROSITE" id="PS50181">
    <property type="entry name" value="FBOX"/>
    <property type="match status" value="1"/>
</dbReference>
<evidence type="ECO:0000313" key="4">
    <source>
        <dbReference type="Proteomes" id="UP000075714"/>
    </source>
</evidence>
<dbReference type="EMBL" id="LSYV01000042">
    <property type="protein sequence ID" value="KXZ46732.1"/>
    <property type="molecule type" value="Genomic_DNA"/>
</dbReference>
<accession>A0A150GA67</accession>
<organism evidence="3 4">
    <name type="scientific">Gonium pectorale</name>
    <name type="common">Green alga</name>
    <dbReference type="NCBI Taxonomy" id="33097"/>
    <lineage>
        <taxon>Eukaryota</taxon>
        <taxon>Viridiplantae</taxon>
        <taxon>Chlorophyta</taxon>
        <taxon>core chlorophytes</taxon>
        <taxon>Chlorophyceae</taxon>
        <taxon>CS clade</taxon>
        <taxon>Chlamydomonadales</taxon>
        <taxon>Volvocaceae</taxon>
        <taxon>Gonium</taxon>
    </lineage>
</organism>
<protein>
    <recommendedName>
        <fullName evidence="2">F-box domain-containing protein</fullName>
    </recommendedName>
</protein>
<gene>
    <name evidence="3" type="ORF">GPECTOR_41g697</name>
</gene>
<proteinExistence type="predicted"/>
<feature type="region of interest" description="Disordered" evidence="1">
    <location>
        <begin position="33"/>
        <end position="68"/>
    </location>
</feature>
<reference evidence="4" key="1">
    <citation type="journal article" date="2016" name="Nat. Commun.">
        <title>The Gonium pectorale genome demonstrates co-option of cell cycle regulation during the evolution of multicellularity.</title>
        <authorList>
            <person name="Hanschen E.R."/>
            <person name="Marriage T.N."/>
            <person name="Ferris P.J."/>
            <person name="Hamaji T."/>
            <person name="Toyoda A."/>
            <person name="Fujiyama A."/>
            <person name="Neme R."/>
            <person name="Noguchi H."/>
            <person name="Minakuchi Y."/>
            <person name="Suzuki M."/>
            <person name="Kawai-Toyooka H."/>
            <person name="Smith D.R."/>
            <person name="Sparks H."/>
            <person name="Anderson J."/>
            <person name="Bakaric R."/>
            <person name="Luria V."/>
            <person name="Karger A."/>
            <person name="Kirschner M.W."/>
            <person name="Durand P.M."/>
            <person name="Michod R.E."/>
            <person name="Nozaki H."/>
            <person name="Olson B.J."/>
        </authorList>
    </citation>
    <scope>NUCLEOTIDE SEQUENCE [LARGE SCALE GENOMIC DNA]</scope>
    <source>
        <strain evidence="4">NIES-2863</strain>
    </source>
</reference>
<dbReference type="AlphaFoldDB" id="A0A150GA67"/>
<dbReference type="InterPro" id="IPR036047">
    <property type="entry name" value="F-box-like_dom_sf"/>
</dbReference>
<sequence length="241" mass="24714">MPALRTLTLEGNPLASPAAAALATLAVEATAAALAPQDPRSPSAAASTPGSAGEEGGPRVEASAAAPDSTVAAPLGTVEVRLSPVPSSQPLAFYRYAEAWWEEQQRQQQQRSHQEEAQPEPEPGASNTGGAVTVARGAGATRDAEAGAVGVDAEAAGRLNGARLPADVLYPVLSRLDSRSLVVAALACRPWAAVASFPLAQQRRRAAQAALTDATAAVPRLACTLMDVRRDELDELMAPGL</sequence>
<comment type="caution">
    <text evidence="3">The sequence shown here is derived from an EMBL/GenBank/DDBJ whole genome shotgun (WGS) entry which is preliminary data.</text>
</comment>